<evidence type="ECO:0000313" key="3">
    <source>
        <dbReference type="Proteomes" id="UP000193218"/>
    </source>
</evidence>
<proteinExistence type="predicted"/>
<comment type="caution">
    <text evidence="2">The sequence shown here is derived from an EMBL/GenBank/DDBJ whole genome shotgun (WGS) entry which is preliminary data.</text>
</comment>
<accession>A0A1Y1UKW0</accession>
<feature type="compositionally biased region" description="Low complexity" evidence="1">
    <location>
        <begin position="10"/>
        <end position="25"/>
    </location>
</feature>
<keyword evidence="3" id="KW-1185">Reference proteome</keyword>
<dbReference type="InParanoid" id="A0A1Y1UKW0"/>
<dbReference type="RefSeq" id="XP_021872534.1">
    <property type="nucleotide sequence ID" value="XM_022015398.1"/>
</dbReference>
<gene>
    <name evidence="2" type="ORF">BD324DRAFT_621578</name>
</gene>
<feature type="region of interest" description="Disordered" evidence="1">
    <location>
        <begin position="135"/>
        <end position="164"/>
    </location>
</feature>
<dbReference type="AlphaFoldDB" id="A0A1Y1UKW0"/>
<dbReference type="GeneID" id="33557207"/>
<evidence type="ECO:0000313" key="2">
    <source>
        <dbReference type="EMBL" id="ORX38612.1"/>
    </source>
</evidence>
<organism evidence="2 3">
    <name type="scientific">Kockovaella imperatae</name>
    <dbReference type="NCBI Taxonomy" id="4999"/>
    <lineage>
        <taxon>Eukaryota</taxon>
        <taxon>Fungi</taxon>
        <taxon>Dikarya</taxon>
        <taxon>Basidiomycota</taxon>
        <taxon>Agaricomycotina</taxon>
        <taxon>Tremellomycetes</taxon>
        <taxon>Tremellales</taxon>
        <taxon>Cuniculitremaceae</taxon>
        <taxon>Kockovaella</taxon>
    </lineage>
</organism>
<feature type="region of interest" description="Disordered" evidence="1">
    <location>
        <begin position="49"/>
        <end position="107"/>
    </location>
</feature>
<feature type="compositionally biased region" description="Basic and acidic residues" evidence="1">
    <location>
        <begin position="93"/>
        <end position="106"/>
    </location>
</feature>
<feature type="compositionally biased region" description="Polar residues" evidence="1">
    <location>
        <begin position="49"/>
        <end position="78"/>
    </location>
</feature>
<protein>
    <submittedName>
        <fullName evidence="2">Uncharacterized protein</fullName>
    </submittedName>
</protein>
<evidence type="ECO:0000256" key="1">
    <source>
        <dbReference type="SAM" id="MobiDB-lite"/>
    </source>
</evidence>
<reference evidence="2 3" key="1">
    <citation type="submission" date="2017-03" db="EMBL/GenBank/DDBJ databases">
        <title>Widespread Adenine N6-methylation of Active Genes in Fungi.</title>
        <authorList>
            <consortium name="DOE Joint Genome Institute"/>
            <person name="Mondo S.J."/>
            <person name="Dannebaum R.O."/>
            <person name="Kuo R.C."/>
            <person name="Louie K.B."/>
            <person name="Bewick A.J."/>
            <person name="Labutti K."/>
            <person name="Haridas S."/>
            <person name="Kuo A."/>
            <person name="Salamov A."/>
            <person name="Ahrendt S.R."/>
            <person name="Lau R."/>
            <person name="Bowen B.P."/>
            <person name="Lipzen A."/>
            <person name="Sullivan W."/>
            <person name="Andreopoulos W.B."/>
            <person name="Clum A."/>
            <person name="Lindquist E."/>
            <person name="Daum C."/>
            <person name="Northen T.R."/>
            <person name="Ramamoorthy G."/>
            <person name="Schmitz R.J."/>
            <person name="Gryganskyi A."/>
            <person name="Culley D."/>
            <person name="Magnuson J."/>
            <person name="James T.Y."/>
            <person name="O'Malley M.A."/>
            <person name="Stajich J.E."/>
            <person name="Spatafora J.W."/>
            <person name="Visel A."/>
            <person name="Grigoriev I.V."/>
        </authorList>
    </citation>
    <scope>NUCLEOTIDE SEQUENCE [LARGE SCALE GENOMIC DNA]</scope>
    <source>
        <strain evidence="2 3">NRRL Y-17943</strain>
    </source>
</reference>
<dbReference type="Proteomes" id="UP000193218">
    <property type="component" value="Unassembled WGS sequence"/>
</dbReference>
<sequence>MAITASYGAPPRSMPMRSNSRPRSVSMADYTPLYIDREALSSAYHAAISTTPSSTSGYTQSSQNYSAPPSTYSGTSYETPGPSSPSTLSHHLKPGDNPHLVFDKSDPSYVNQAGVGAGHSLTPGALPFNAYPSPASGALPVSAGGNGTSLDPVPPTPPREARTEHVGCTRFPKPRHGIRGCPRG</sequence>
<name>A0A1Y1UKW0_9TREE</name>
<dbReference type="EMBL" id="NBSH01000004">
    <property type="protein sequence ID" value="ORX38612.1"/>
    <property type="molecule type" value="Genomic_DNA"/>
</dbReference>
<feature type="region of interest" description="Disordered" evidence="1">
    <location>
        <begin position="1"/>
        <end position="25"/>
    </location>
</feature>